<comment type="caution">
    <text evidence="3">The sequence shown here is derived from an EMBL/GenBank/DDBJ whole genome shotgun (WGS) entry which is preliminary data.</text>
</comment>
<feature type="region of interest" description="Disordered" evidence="1">
    <location>
        <begin position="902"/>
        <end position="949"/>
    </location>
</feature>
<feature type="compositionally biased region" description="Pro residues" evidence="1">
    <location>
        <begin position="436"/>
        <end position="446"/>
    </location>
</feature>
<feature type="compositionally biased region" description="Basic and acidic residues" evidence="1">
    <location>
        <begin position="826"/>
        <end position="839"/>
    </location>
</feature>
<dbReference type="Proteomes" id="UP001249851">
    <property type="component" value="Unassembled WGS sequence"/>
</dbReference>
<feature type="compositionally biased region" description="Basic and acidic residues" evidence="1">
    <location>
        <begin position="616"/>
        <end position="625"/>
    </location>
</feature>
<feature type="compositionally biased region" description="Basic and acidic residues" evidence="1">
    <location>
        <begin position="568"/>
        <end position="585"/>
    </location>
</feature>
<feature type="compositionally biased region" description="Low complexity" evidence="1">
    <location>
        <begin position="260"/>
        <end position="277"/>
    </location>
</feature>
<feature type="compositionally biased region" description="Pro residues" evidence="1">
    <location>
        <begin position="454"/>
        <end position="473"/>
    </location>
</feature>
<reference evidence="3" key="1">
    <citation type="journal article" date="2023" name="G3 (Bethesda)">
        <title>Whole genome assembly and annotation of the endangered Caribbean coral Acropora cervicornis.</title>
        <authorList>
            <person name="Selwyn J.D."/>
            <person name="Vollmer S.V."/>
        </authorList>
    </citation>
    <scope>NUCLEOTIDE SEQUENCE</scope>
    <source>
        <strain evidence="3">K2</strain>
    </source>
</reference>
<organism evidence="3 4">
    <name type="scientific">Acropora cervicornis</name>
    <name type="common">Staghorn coral</name>
    <dbReference type="NCBI Taxonomy" id="6130"/>
    <lineage>
        <taxon>Eukaryota</taxon>
        <taxon>Metazoa</taxon>
        <taxon>Cnidaria</taxon>
        <taxon>Anthozoa</taxon>
        <taxon>Hexacorallia</taxon>
        <taxon>Scleractinia</taxon>
        <taxon>Astrocoeniina</taxon>
        <taxon>Acroporidae</taxon>
        <taxon>Acropora</taxon>
    </lineage>
</organism>
<feature type="compositionally biased region" description="Basic and acidic residues" evidence="1">
    <location>
        <begin position="655"/>
        <end position="676"/>
    </location>
</feature>
<name>A0AAD9PSG7_ACRCE</name>
<feature type="compositionally biased region" description="Polar residues" evidence="1">
    <location>
        <begin position="396"/>
        <end position="407"/>
    </location>
</feature>
<reference evidence="3" key="2">
    <citation type="journal article" date="2023" name="Science">
        <title>Genomic signatures of disease resistance in endangered staghorn corals.</title>
        <authorList>
            <person name="Vollmer S.V."/>
            <person name="Selwyn J.D."/>
            <person name="Despard B.A."/>
            <person name="Roesel C.L."/>
        </authorList>
    </citation>
    <scope>NUCLEOTIDE SEQUENCE</scope>
    <source>
        <strain evidence="3">K2</strain>
    </source>
</reference>
<evidence type="ECO:0000256" key="2">
    <source>
        <dbReference type="SAM" id="SignalP"/>
    </source>
</evidence>
<feature type="region of interest" description="Disordered" evidence="1">
    <location>
        <begin position="825"/>
        <end position="866"/>
    </location>
</feature>
<feature type="compositionally biased region" description="Basic residues" evidence="1">
    <location>
        <begin position="1054"/>
        <end position="1074"/>
    </location>
</feature>
<feature type="compositionally biased region" description="Basic and acidic residues" evidence="1">
    <location>
        <begin position="801"/>
        <end position="810"/>
    </location>
</feature>
<sequence length="1084" mass="120375">MIAKGIILLWLTVCVDLMVIQAVTFGLRSAGLRLKADNERKITMANNLMSSDKAREVSTKSNAWRTTSSSLFNLKSAKRTLIQRKIKVRGAPKGVIVNVNGQRVYSSVAMSPDPESMRDFLESDKALNLNVKLKKKPSKFERPQRKQQPALIAPRLVQQPVRPIVISVPQKSQGFPQQPASITSPVVLQASPSQSASAPVDKEDNDFASILQTIALLKSLGKKEEPPPKIIPVPVPVPSYPAQKFPAGRPYQGYPANENQGYPSQGYPSGGSSNQGYPAGGSPGYPESPNQGYPAGGGQNAPGTTANSVNSKGAEASLTVTGSNGIVPLLLPMNCKCGCESRCPDLCHLCKDVDEEIYDSIECCRPVPCPCSNGGASTTQQAVAPQPAPVLPQQSTTPLAPQSQKPSTIPVGTATIAPQTQPAQPSAPGQSLAQPAPAPVQPPAPGSTPSQPVSAPPLPPLSQINPVPPPSFPPSGQTAPPNGLPPLPLVRPVSPSKSFSTPENPPIPELLPPKPEIAGPSTTSITPPRPEILPSPTKTSLGPSSSLPPAPGESERPGDASGSSNDPQARETKMNPSQERTKEQSHSSLTDMDSAYPAPPPPPQVFIIKEGNAPPKDSEDSKSAEALDNLSKTFEKAFTEAYKTESKKDRRHHQYRGEHFRQRPNKQDSDRGESNKRRFRHRMYNSDNFDSDLDDDENSVLEQRPREDTASESRSDFHNEKFANTENEESDELMQSIVDSSRELADRNATSIDDESNNDEVITENNDDDLDLMNTNAEDEGGDNNHVRDNYNDDNEDEEDVKLGSENEQRNDFVEPHRNVFHQHLSRHDTTKGQKERKAARSHQYRKFRKHPEDKPRKWNYSTFQKSKHSAKSRFLEISRKYLTPRYRGRSKNLRKQIFLASRKRRKQRKLIESNSEQSAENKGRTAKGTKTDKRLKIHSTTKSKPKKCHEMGHLANLKGKHSKINHRDYSRRRYFHNWNELNQRKQHYTNEHRNNYRQLHGLQYRPKHIGQYTNSSIGTTIKQVENIETSSSGEGSANWTETRWAFVKWKERKKSSHRKHSLKNNNVKKHHKTLRDIFQGHQS</sequence>
<protein>
    <submittedName>
        <fullName evidence="3">Uncharacterized protein</fullName>
    </submittedName>
</protein>
<evidence type="ECO:0000256" key="1">
    <source>
        <dbReference type="SAM" id="MobiDB-lite"/>
    </source>
</evidence>
<keyword evidence="4" id="KW-1185">Reference proteome</keyword>
<feature type="compositionally biased region" description="Low complexity" evidence="1">
    <location>
        <begin position="534"/>
        <end position="545"/>
    </location>
</feature>
<feature type="compositionally biased region" description="Polar residues" evidence="1">
    <location>
        <begin position="301"/>
        <end position="310"/>
    </location>
</feature>
<feature type="compositionally biased region" description="Low complexity" evidence="1">
    <location>
        <begin position="413"/>
        <end position="435"/>
    </location>
</feature>
<keyword evidence="2" id="KW-0732">Signal</keyword>
<proteinExistence type="predicted"/>
<feature type="compositionally biased region" description="Acidic residues" evidence="1">
    <location>
        <begin position="752"/>
        <end position="782"/>
    </location>
</feature>
<feature type="region of interest" description="Disordered" evidence="1">
    <location>
        <begin position="375"/>
        <end position="628"/>
    </location>
</feature>
<feature type="compositionally biased region" description="Pro residues" evidence="1">
    <location>
        <begin position="503"/>
        <end position="515"/>
    </location>
</feature>
<feature type="region of interest" description="Disordered" evidence="1">
    <location>
        <begin position="244"/>
        <end position="310"/>
    </location>
</feature>
<feature type="region of interest" description="Disordered" evidence="1">
    <location>
        <begin position="1054"/>
        <end position="1084"/>
    </location>
</feature>
<dbReference type="AlphaFoldDB" id="A0AAD9PSG7"/>
<feature type="compositionally biased region" description="Acidic residues" evidence="1">
    <location>
        <begin position="689"/>
        <end position="699"/>
    </location>
</feature>
<feature type="signal peptide" evidence="2">
    <location>
        <begin position="1"/>
        <end position="22"/>
    </location>
</feature>
<feature type="region of interest" description="Disordered" evidence="1">
    <location>
        <begin position="641"/>
        <end position="810"/>
    </location>
</feature>
<feature type="compositionally biased region" description="Basic and acidic residues" evidence="1">
    <location>
        <begin position="703"/>
        <end position="723"/>
    </location>
</feature>
<feature type="compositionally biased region" description="Basic residues" evidence="1">
    <location>
        <begin position="936"/>
        <end position="948"/>
    </location>
</feature>
<evidence type="ECO:0000313" key="4">
    <source>
        <dbReference type="Proteomes" id="UP001249851"/>
    </source>
</evidence>
<feature type="chain" id="PRO_5042131080" evidence="2">
    <location>
        <begin position="23"/>
        <end position="1084"/>
    </location>
</feature>
<feature type="compositionally biased region" description="Basic and acidic residues" evidence="1">
    <location>
        <begin position="920"/>
        <end position="935"/>
    </location>
</feature>
<evidence type="ECO:0000313" key="3">
    <source>
        <dbReference type="EMBL" id="KAK2548257.1"/>
    </source>
</evidence>
<feature type="compositionally biased region" description="Basic residues" evidence="1">
    <location>
        <begin position="840"/>
        <end position="850"/>
    </location>
</feature>
<accession>A0AAD9PSG7</accession>
<dbReference type="EMBL" id="JARQWQ010000151">
    <property type="protein sequence ID" value="KAK2548257.1"/>
    <property type="molecule type" value="Genomic_DNA"/>
</dbReference>
<feature type="compositionally biased region" description="Low complexity" evidence="1">
    <location>
        <begin position="376"/>
        <end position="395"/>
    </location>
</feature>
<gene>
    <name evidence="3" type="ORF">P5673_031581</name>
</gene>